<dbReference type="Gene3D" id="1.10.260.40">
    <property type="entry name" value="lambda repressor-like DNA-binding domains"/>
    <property type="match status" value="1"/>
</dbReference>
<reference evidence="2 3" key="1">
    <citation type="submission" date="2016-10" db="EMBL/GenBank/DDBJ databases">
        <authorList>
            <person name="de Groot N.N."/>
        </authorList>
    </citation>
    <scope>NUCLEOTIDE SEQUENCE [LARGE SCALE GENOMIC DNA]</scope>
    <source>
        <strain evidence="2 3">CGMCC 1.10239</strain>
    </source>
</reference>
<dbReference type="AlphaFoldDB" id="A0A1G9JB14"/>
<accession>A0A1G9JB14</accession>
<dbReference type="Proteomes" id="UP000182783">
    <property type="component" value="Unassembled WGS sequence"/>
</dbReference>
<proteinExistence type="predicted"/>
<sequence>MTVLAISFIGGNLHMINLQQLKQLRKAHRYSCIQISNLLGFSSANAYWRKEKGLTELSANELLFLATLYDCPINELFTDTRSGSTSKEVL</sequence>
<gene>
    <name evidence="2" type="ORF">SAMN05216191_102408</name>
</gene>
<evidence type="ECO:0000313" key="3">
    <source>
        <dbReference type="Proteomes" id="UP000182783"/>
    </source>
</evidence>
<dbReference type="InterPro" id="IPR001387">
    <property type="entry name" value="Cro/C1-type_HTH"/>
</dbReference>
<dbReference type="PROSITE" id="PS50943">
    <property type="entry name" value="HTH_CROC1"/>
    <property type="match status" value="1"/>
</dbReference>
<feature type="domain" description="HTH cro/C1-type" evidence="1">
    <location>
        <begin position="21"/>
        <end position="76"/>
    </location>
</feature>
<dbReference type="GO" id="GO:0003677">
    <property type="term" value="F:DNA binding"/>
    <property type="evidence" value="ECO:0007669"/>
    <property type="project" value="InterPro"/>
</dbReference>
<evidence type="ECO:0000259" key="1">
    <source>
        <dbReference type="PROSITE" id="PS50943"/>
    </source>
</evidence>
<dbReference type="CDD" id="cd00093">
    <property type="entry name" value="HTH_XRE"/>
    <property type="match status" value="1"/>
</dbReference>
<dbReference type="InterPro" id="IPR010982">
    <property type="entry name" value="Lambda_DNA-bd_dom_sf"/>
</dbReference>
<name>A0A1G9JB14_9BACL</name>
<evidence type="ECO:0000313" key="2">
    <source>
        <dbReference type="EMBL" id="SDL34730.1"/>
    </source>
</evidence>
<dbReference type="EMBL" id="FNGM01000002">
    <property type="protein sequence ID" value="SDL34730.1"/>
    <property type="molecule type" value="Genomic_DNA"/>
</dbReference>
<organism evidence="2 3">
    <name type="scientific">Paenibacillus jilunlii</name>
    <dbReference type="NCBI Taxonomy" id="682956"/>
    <lineage>
        <taxon>Bacteria</taxon>
        <taxon>Bacillati</taxon>
        <taxon>Bacillota</taxon>
        <taxon>Bacilli</taxon>
        <taxon>Bacillales</taxon>
        <taxon>Paenibacillaceae</taxon>
        <taxon>Paenibacillus</taxon>
    </lineage>
</organism>
<protein>
    <recommendedName>
        <fullName evidence="1">HTH cro/C1-type domain-containing protein</fullName>
    </recommendedName>
</protein>
<dbReference type="SUPFAM" id="SSF47413">
    <property type="entry name" value="lambda repressor-like DNA-binding domains"/>
    <property type="match status" value="1"/>
</dbReference>